<gene>
    <name evidence="1" type="ORF">BV25DRAFT_1843073</name>
</gene>
<protein>
    <submittedName>
        <fullName evidence="1">Uncharacterized protein</fullName>
    </submittedName>
</protein>
<proteinExistence type="predicted"/>
<reference evidence="1" key="2">
    <citation type="journal article" date="2022" name="New Phytol.">
        <title>Evolutionary transition to the ectomycorrhizal habit in the genomes of a hyperdiverse lineage of mushroom-forming fungi.</title>
        <authorList>
            <person name="Looney B."/>
            <person name="Miyauchi S."/>
            <person name="Morin E."/>
            <person name="Drula E."/>
            <person name="Courty P.E."/>
            <person name="Kohler A."/>
            <person name="Kuo A."/>
            <person name="LaButti K."/>
            <person name="Pangilinan J."/>
            <person name="Lipzen A."/>
            <person name="Riley R."/>
            <person name="Andreopoulos W."/>
            <person name="He G."/>
            <person name="Johnson J."/>
            <person name="Nolan M."/>
            <person name="Tritt A."/>
            <person name="Barry K.W."/>
            <person name="Grigoriev I.V."/>
            <person name="Nagy L.G."/>
            <person name="Hibbett D."/>
            <person name="Henrissat B."/>
            <person name="Matheny P.B."/>
            <person name="Labbe J."/>
            <person name="Martin F.M."/>
        </authorList>
    </citation>
    <scope>NUCLEOTIDE SEQUENCE</scope>
    <source>
        <strain evidence="1">HHB10654</strain>
    </source>
</reference>
<organism evidence="1 2">
    <name type="scientific">Artomyces pyxidatus</name>
    <dbReference type="NCBI Taxonomy" id="48021"/>
    <lineage>
        <taxon>Eukaryota</taxon>
        <taxon>Fungi</taxon>
        <taxon>Dikarya</taxon>
        <taxon>Basidiomycota</taxon>
        <taxon>Agaricomycotina</taxon>
        <taxon>Agaricomycetes</taxon>
        <taxon>Russulales</taxon>
        <taxon>Auriscalpiaceae</taxon>
        <taxon>Artomyces</taxon>
    </lineage>
</organism>
<dbReference type="EMBL" id="MU277300">
    <property type="protein sequence ID" value="KAI0055274.1"/>
    <property type="molecule type" value="Genomic_DNA"/>
</dbReference>
<name>A0ACB8SFX4_9AGAM</name>
<sequence>MHAMQMSGFLWSGCLFIKQSRHHFATNLQTGSSTRHRLDPDLTSGAESDTSPTTRNPPRSGIKGYCRDSDLSWRGHGDSSQQETGSLTIDTAAVKASAHSPASQNLMPLDPFIKSRQLDPHMTRMKQVFPAFSHTDLGATWSTEAVVGYSAPSEQQRRERAPDFPSATHSSLYASTVFDRLRSGRPKPSYGYRFPSQSSDITHTVFTRSASAIPTCLPLASIPVRKVKHMSVYSFRSRQANELTLPPIQKRKAEFPAAPDHTKKIAVGHGSGPRGVPVGISRVSWPRARLASAVQNGAMQSENSSIADAPSTAVDGSETANNYAPMTEPTVEGAPPISSFDNSTAAVFANSTPSSLTSSTLLAHSTPVEHEAPDVGISMAIDTPDPDVPAGGDSPIPLVPTNNGNDFDEAAVRGAEDKHVAELRRLRMEILEKDFTIDSLRRKLAQASQIAQELLGLAEY</sequence>
<reference evidence="1" key="1">
    <citation type="submission" date="2021-03" db="EMBL/GenBank/DDBJ databases">
        <authorList>
            <consortium name="DOE Joint Genome Institute"/>
            <person name="Ahrendt S."/>
            <person name="Looney B.P."/>
            <person name="Miyauchi S."/>
            <person name="Morin E."/>
            <person name="Drula E."/>
            <person name="Courty P.E."/>
            <person name="Chicoki N."/>
            <person name="Fauchery L."/>
            <person name="Kohler A."/>
            <person name="Kuo A."/>
            <person name="Labutti K."/>
            <person name="Pangilinan J."/>
            <person name="Lipzen A."/>
            <person name="Riley R."/>
            <person name="Andreopoulos W."/>
            <person name="He G."/>
            <person name="Johnson J."/>
            <person name="Barry K.W."/>
            <person name="Grigoriev I.V."/>
            <person name="Nagy L."/>
            <person name="Hibbett D."/>
            <person name="Henrissat B."/>
            <person name="Matheny P.B."/>
            <person name="Labbe J."/>
            <person name="Martin F."/>
        </authorList>
    </citation>
    <scope>NUCLEOTIDE SEQUENCE</scope>
    <source>
        <strain evidence="1">HHB10654</strain>
    </source>
</reference>
<keyword evidence="2" id="KW-1185">Reference proteome</keyword>
<evidence type="ECO:0000313" key="1">
    <source>
        <dbReference type="EMBL" id="KAI0055274.1"/>
    </source>
</evidence>
<accession>A0ACB8SFX4</accession>
<evidence type="ECO:0000313" key="2">
    <source>
        <dbReference type="Proteomes" id="UP000814140"/>
    </source>
</evidence>
<comment type="caution">
    <text evidence="1">The sequence shown here is derived from an EMBL/GenBank/DDBJ whole genome shotgun (WGS) entry which is preliminary data.</text>
</comment>
<dbReference type="Proteomes" id="UP000814140">
    <property type="component" value="Unassembled WGS sequence"/>
</dbReference>